<evidence type="ECO:0000313" key="2">
    <source>
        <dbReference type="Proteomes" id="UP000239899"/>
    </source>
</evidence>
<dbReference type="Proteomes" id="UP000239899">
    <property type="component" value="Unassembled WGS sequence"/>
</dbReference>
<comment type="caution">
    <text evidence="1">The sequence shown here is derived from an EMBL/GenBank/DDBJ whole genome shotgun (WGS) entry which is preliminary data.</text>
</comment>
<reference evidence="1 2" key="1">
    <citation type="journal article" date="2018" name="Plant J.">
        <title>Genome sequences of Chlorella sorokiniana UTEX 1602 and Micractinium conductrix SAG 241.80: implications to maltose excretion by a green alga.</title>
        <authorList>
            <person name="Arriola M.B."/>
            <person name="Velmurugan N."/>
            <person name="Zhang Y."/>
            <person name="Plunkett M.H."/>
            <person name="Hondzo H."/>
            <person name="Barney B.M."/>
        </authorList>
    </citation>
    <scope>NUCLEOTIDE SEQUENCE [LARGE SCALE GENOMIC DNA]</scope>
    <source>
        <strain evidence="2">UTEX 1602</strain>
    </source>
</reference>
<evidence type="ECO:0000313" key="1">
    <source>
        <dbReference type="EMBL" id="PRW61234.1"/>
    </source>
</evidence>
<dbReference type="AlphaFoldDB" id="A0A2P6U4J8"/>
<dbReference type="OrthoDB" id="10006218at2759"/>
<proteinExistence type="predicted"/>
<accession>A0A2P6U4J8</accession>
<protein>
    <recommendedName>
        <fullName evidence="3">Methyltransferase FkbM domain-containing protein</fullName>
    </recommendedName>
</protein>
<name>A0A2P6U4J8_CHLSO</name>
<keyword evidence="2" id="KW-1185">Reference proteome</keyword>
<sequence>MKQTGLSRSHLLAAGLFIIVVLLTIGSSTRREGGSMQALLQDATARLTAASTAGSQARCSRTPTVRAYHPSTWEQEWSAAATQDAIEKPGRLCAMVAEQPGRVQEWISGCEQQYALLAGNQAGSSESSTGGRPGRLLMAGEAAALEMPAKQRQLQQLVHDEIPKHVQPNELRLPANSKSVNVHSGDVFSHFEWIDPCDDAVIRAPIEPLVGHLRDPRTVMCDPKSKVPVQSREYMFFLGLTPAQFNRIYPGRRLLMDFGTGVYPSSLGWLLPRYKALGVTFDEIWAWEAAEMNHTKYWEDVPASLKPKMHLYNEGLAANPTSPYHPIAIIKKHVRPGDYLAIKLDVDNSPVELAFMNAIREDDDLRALISEIYFEQHYMHRDVPFFGTSGKGVSYRDMLDFFQGLRQQGLRLHYWP</sequence>
<dbReference type="EMBL" id="LHPG02000001">
    <property type="protein sequence ID" value="PRW61234.1"/>
    <property type="molecule type" value="Genomic_DNA"/>
</dbReference>
<organism evidence="1 2">
    <name type="scientific">Chlorella sorokiniana</name>
    <name type="common">Freshwater green alga</name>
    <dbReference type="NCBI Taxonomy" id="3076"/>
    <lineage>
        <taxon>Eukaryota</taxon>
        <taxon>Viridiplantae</taxon>
        <taxon>Chlorophyta</taxon>
        <taxon>core chlorophytes</taxon>
        <taxon>Trebouxiophyceae</taxon>
        <taxon>Chlorellales</taxon>
        <taxon>Chlorellaceae</taxon>
        <taxon>Chlorella clade</taxon>
        <taxon>Chlorella</taxon>
    </lineage>
</organism>
<gene>
    <name evidence="1" type="ORF">C2E21_0425</name>
</gene>
<evidence type="ECO:0008006" key="3">
    <source>
        <dbReference type="Google" id="ProtNLM"/>
    </source>
</evidence>